<dbReference type="Proteomes" id="UP001158576">
    <property type="component" value="Chromosome PAR"/>
</dbReference>
<organism evidence="6 7">
    <name type="scientific">Oikopleura dioica</name>
    <name type="common">Tunicate</name>
    <dbReference type="NCBI Taxonomy" id="34765"/>
    <lineage>
        <taxon>Eukaryota</taxon>
        <taxon>Metazoa</taxon>
        <taxon>Chordata</taxon>
        <taxon>Tunicata</taxon>
        <taxon>Appendicularia</taxon>
        <taxon>Copelata</taxon>
        <taxon>Oikopleuridae</taxon>
        <taxon>Oikopleura</taxon>
    </lineage>
</organism>
<evidence type="ECO:0000313" key="7">
    <source>
        <dbReference type="Proteomes" id="UP001158576"/>
    </source>
</evidence>
<evidence type="ECO:0000313" key="6">
    <source>
        <dbReference type="EMBL" id="CAG5090220.1"/>
    </source>
</evidence>
<dbReference type="PANTHER" id="PTHR46126">
    <property type="entry name" value="DYNACTIN SUBUNIT 5"/>
    <property type="match status" value="1"/>
</dbReference>
<keyword evidence="3" id="KW-0206">Cytoskeleton</keyword>
<comment type="subcellular location">
    <subcellularLocation>
        <location evidence="1">Cytoplasm</location>
        <location evidence="1">Cytoskeleton</location>
    </subcellularLocation>
</comment>
<comment type="similarity">
    <text evidence="4">Belongs to the dynactin subunits 5/6 family. Dynactin subunit 5 subfamily.</text>
</comment>
<evidence type="ECO:0000256" key="5">
    <source>
        <dbReference type="ARBA" id="ARBA00034865"/>
    </source>
</evidence>
<sequence length="185" mass="20040">MEIRVENCDRKHFLETTTRNRVSKMAGLFGSQNIVLSGKVFVGPTCVIRGDLAHVRVGKYSMIRDGTILRPSLKHFNKGVAFVPLTIGEHCLIEENVVVSAAQIGSFVNIGKNAVIGKRAVIKECAVILPDAVLAPDTVVPPFAIFGGAPARPVGKVPDNHQEAITELTTTFYQNTKVEDFGKGK</sequence>
<dbReference type="PANTHER" id="PTHR46126:SF1">
    <property type="entry name" value="DYNACTIN SUBUNIT 5"/>
    <property type="match status" value="1"/>
</dbReference>
<evidence type="ECO:0000256" key="1">
    <source>
        <dbReference type="ARBA" id="ARBA00004245"/>
    </source>
</evidence>
<reference evidence="6 7" key="1">
    <citation type="submission" date="2021-04" db="EMBL/GenBank/DDBJ databases">
        <authorList>
            <person name="Bliznina A."/>
        </authorList>
    </citation>
    <scope>NUCLEOTIDE SEQUENCE [LARGE SCALE GENOMIC DNA]</scope>
</reference>
<keyword evidence="2" id="KW-0963">Cytoplasm</keyword>
<dbReference type="CDD" id="cd03359">
    <property type="entry name" value="LbH_Dynactin_5"/>
    <property type="match status" value="1"/>
</dbReference>
<gene>
    <name evidence="6" type="ORF">OKIOD_LOCUS4069</name>
</gene>
<dbReference type="InterPro" id="IPR011004">
    <property type="entry name" value="Trimer_LpxA-like_sf"/>
</dbReference>
<proteinExistence type="inferred from homology"/>
<dbReference type="InterPro" id="IPR047125">
    <property type="entry name" value="DCTN5"/>
</dbReference>
<dbReference type="Gene3D" id="2.160.10.10">
    <property type="entry name" value="Hexapeptide repeat proteins"/>
    <property type="match status" value="1"/>
</dbReference>
<protein>
    <recommendedName>
        <fullName evidence="5">Dynactin subunit 5</fullName>
    </recommendedName>
</protein>
<dbReference type="SUPFAM" id="SSF51161">
    <property type="entry name" value="Trimeric LpxA-like enzymes"/>
    <property type="match status" value="1"/>
</dbReference>
<name>A0ABN7S0B8_OIKDI</name>
<dbReference type="Pfam" id="PF21711">
    <property type="entry name" value="DCTN5"/>
    <property type="match status" value="1"/>
</dbReference>
<dbReference type="EMBL" id="OU015568">
    <property type="protein sequence ID" value="CAG5090220.1"/>
    <property type="molecule type" value="Genomic_DNA"/>
</dbReference>
<evidence type="ECO:0000256" key="4">
    <source>
        <dbReference type="ARBA" id="ARBA00034706"/>
    </source>
</evidence>
<evidence type="ECO:0000256" key="3">
    <source>
        <dbReference type="ARBA" id="ARBA00023212"/>
    </source>
</evidence>
<keyword evidence="7" id="KW-1185">Reference proteome</keyword>
<evidence type="ECO:0000256" key="2">
    <source>
        <dbReference type="ARBA" id="ARBA00022490"/>
    </source>
</evidence>
<accession>A0ABN7S0B8</accession>